<name>A0A841THW9_9BACL</name>
<dbReference type="AlphaFoldDB" id="A0A841THW9"/>
<feature type="non-terminal residue" evidence="5">
    <location>
        <position position="721"/>
    </location>
</feature>
<feature type="compositionally biased region" description="Polar residues" evidence="2">
    <location>
        <begin position="495"/>
        <end position="504"/>
    </location>
</feature>
<proteinExistence type="predicted"/>
<dbReference type="PANTHER" id="PTHR41259">
    <property type="entry name" value="DOUBLE-STRAND BREAK REPAIR RAD50 ATPASE, PUTATIVE-RELATED"/>
    <property type="match status" value="1"/>
</dbReference>
<dbReference type="SUPFAM" id="SSF52540">
    <property type="entry name" value="P-loop containing nucleoside triphosphate hydrolases"/>
    <property type="match status" value="1"/>
</dbReference>
<dbReference type="InterPro" id="IPR038734">
    <property type="entry name" value="YhaN_AAA"/>
</dbReference>
<keyword evidence="1" id="KW-0175">Coiled coil</keyword>
<sequence>MYIKEARIDGFGALSGETCTFEAPVTVVYGPNEAGKSTLLRFIRSMLYGFANRSQPAERGEPVYGGRHGGRLAIEDQGRLLLLERYGDIAVRRGGAAAVLRDENGLELPVTQAELERRLLGGVSERLFRQLFAVTLDELQELRSLSGDEVGNYLYHAGMAGGAALTAASKSLEAELEKLYKPRGTLPELNQVLERMRVLEAELRRARSGEGPFNEATLELEAIERELREAEAGVPELRQQLALAQGALEAREWWLRQQAISLEEEELASQLEGPLAEPLPEDAAVRWERLQEERQQAERRLREAESQLDELRRLREQLMWDAELLERLPDIEALEDQREAAAARREELAELTSDLRLQDELLASLLARLSPGWGQEELQALAALAEKERARALLAGLAGTERELERVDAELRRVARQLASLANETDVRTAGGAALEAGEMGAGISVMEAGRPAAGLAAYGGFAPSDRPALRQAWHRMEEELQEWERSKLAIELTQSGLSTGQNESSGRAAASRARRSSGYGRSVMRPGLLSAVIAALGAVSAILPAALGLEGAVRTVLFTVAAALLLAAGGVMGAALRPPNGVPGNRRGEGLEAADALDRQRGAQAAKAALASAERSVSLAARELFRRPEEAAAALFSGEAARTTWREAVYRELDRMEEEERSRYAKRETELRRAEGAKEREQLLRERETIAAEQEARQSEWLAWLRERKLPVLSTRDNRL</sequence>
<evidence type="ECO:0000256" key="3">
    <source>
        <dbReference type="SAM" id="Phobius"/>
    </source>
</evidence>
<dbReference type="Gene3D" id="3.40.50.300">
    <property type="entry name" value="P-loop containing nucleotide triphosphate hydrolases"/>
    <property type="match status" value="1"/>
</dbReference>
<reference evidence="5 6" key="1">
    <citation type="submission" date="2020-08" db="EMBL/GenBank/DDBJ databases">
        <title>Cohnella phylogeny.</title>
        <authorList>
            <person name="Dunlap C."/>
        </authorList>
    </citation>
    <scope>NUCLEOTIDE SEQUENCE [LARGE SCALE GENOMIC DNA]</scope>
    <source>
        <strain evidence="5 6">DSM 103658</strain>
    </source>
</reference>
<feature type="coiled-coil region" evidence="1">
    <location>
        <begin position="287"/>
        <end position="354"/>
    </location>
</feature>
<evidence type="ECO:0000259" key="4">
    <source>
        <dbReference type="Pfam" id="PF13514"/>
    </source>
</evidence>
<keyword evidence="3" id="KW-0472">Membrane</keyword>
<feature type="compositionally biased region" description="Low complexity" evidence="2">
    <location>
        <begin position="505"/>
        <end position="521"/>
    </location>
</feature>
<accession>A0A841THW9</accession>
<evidence type="ECO:0000256" key="2">
    <source>
        <dbReference type="SAM" id="MobiDB-lite"/>
    </source>
</evidence>
<feature type="transmembrane region" description="Helical" evidence="3">
    <location>
        <begin position="556"/>
        <end position="577"/>
    </location>
</feature>
<evidence type="ECO:0000313" key="6">
    <source>
        <dbReference type="Proteomes" id="UP000574133"/>
    </source>
</evidence>
<protein>
    <submittedName>
        <fullName evidence="5">AAA family ATPase</fullName>
    </submittedName>
</protein>
<gene>
    <name evidence="5" type="ORF">H4Q31_16185</name>
</gene>
<dbReference type="Proteomes" id="UP000574133">
    <property type="component" value="Unassembled WGS sequence"/>
</dbReference>
<dbReference type="InterPro" id="IPR027417">
    <property type="entry name" value="P-loop_NTPase"/>
</dbReference>
<dbReference type="RefSeq" id="WP_185180098.1">
    <property type="nucleotide sequence ID" value="NZ_JACJVN010000062.1"/>
</dbReference>
<feature type="coiled-coil region" evidence="1">
    <location>
        <begin position="397"/>
        <end position="424"/>
    </location>
</feature>
<organism evidence="5 6">
    <name type="scientific">Cohnella lubricantis</name>
    <dbReference type="NCBI Taxonomy" id="2163172"/>
    <lineage>
        <taxon>Bacteria</taxon>
        <taxon>Bacillati</taxon>
        <taxon>Bacillota</taxon>
        <taxon>Bacilli</taxon>
        <taxon>Bacillales</taxon>
        <taxon>Paenibacillaceae</taxon>
        <taxon>Cohnella</taxon>
    </lineage>
</organism>
<keyword evidence="3" id="KW-1133">Transmembrane helix</keyword>
<dbReference type="EMBL" id="JACJVN010000062">
    <property type="protein sequence ID" value="MBB6678830.1"/>
    <property type="molecule type" value="Genomic_DNA"/>
</dbReference>
<comment type="caution">
    <text evidence="5">The sequence shown here is derived from an EMBL/GenBank/DDBJ whole genome shotgun (WGS) entry which is preliminary data.</text>
</comment>
<keyword evidence="3" id="KW-0812">Transmembrane</keyword>
<evidence type="ECO:0000313" key="5">
    <source>
        <dbReference type="EMBL" id="MBB6678830.1"/>
    </source>
</evidence>
<feature type="coiled-coil region" evidence="1">
    <location>
        <begin position="189"/>
        <end position="240"/>
    </location>
</feature>
<keyword evidence="6" id="KW-1185">Reference proteome</keyword>
<dbReference type="Pfam" id="PF13514">
    <property type="entry name" value="AAA_27"/>
    <property type="match status" value="1"/>
</dbReference>
<dbReference type="PANTHER" id="PTHR41259:SF1">
    <property type="entry name" value="DOUBLE-STRAND BREAK REPAIR RAD50 ATPASE, PUTATIVE-RELATED"/>
    <property type="match status" value="1"/>
</dbReference>
<feature type="region of interest" description="Disordered" evidence="2">
    <location>
        <begin position="495"/>
        <end position="521"/>
    </location>
</feature>
<feature type="domain" description="YhaN AAA" evidence="4">
    <location>
        <begin position="1"/>
        <end position="206"/>
    </location>
</feature>
<evidence type="ECO:0000256" key="1">
    <source>
        <dbReference type="SAM" id="Coils"/>
    </source>
</evidence>
<feature type="transmembrane region" description="Helical" evidence="3">
    <location>
        <begin position="529"/>
        <end position="550"/>
    </location>
</feature>